<evidence type="ECO:0000259" key="8">
    <source>
        <dbReference type="PROSITE" id="PS51462"/>
    </source>
</evidence>
<comment type="cofactor">
    <cofactor evidence="2">
        <name>Mg(2+)</name>
        <dbReference type="ChEBI" id="CHEBI:18420"/>
    </cofactor>
</comment>
<evidence type="ECO:0000256" key="3">
    <source>
        <dbReference type="ARBA" id="ARBA00022723"/>
    </source>
</evidence>
<keyword evidence="10" id="KW-1185">Reference proteome</keyword>
<evidence type="ECO:0000313" key="9">
    <source>
        <dbReference type="EMBL" id="GAA4788888.1"/>
    </source>
</evidence>
<reference evidence="10" key="1">
    <citation type="journal article" date="2019" name="Int. J. Syst. Evol. Microbiol.">
        <title>The Global Catalogue of Microorganisms (GCM) 10K type strain sequencing project: providing services to taxonomists for standard genome sequencing and annotation.</title>
        <authorList>
            <consortium name="The Broad Institute Genomics Platform"/>
            <consortium name="The Broad Institute Genome Sequencing Center for Infectious Disease"/>
            <person name="Wu L."/>
            <person name="Ma J."/>
        </authorList>
    </citation>
    <scope>NUCLEOTIDE SEQUENCE [LARGE SCALE GENOMIC DNA]</scope>
    <source>
        <strain evidence="10">JCM 18541</strain>
    </source>
</reference>
<keyword evidence="6" id="KW-0464">Manganese</keyword>
<evidence type="ECO:0000256" key="6">
    <source>
        <dbReference type="ARBA" id="ARBA00023211"/>
    </source>
</evidence>
<evidence type="ECO:0000313" key="10">
    <source>
        <dbReference type="Proteomes" id="UP001500187"/>
    </source>
</evidence>
<dbReference type="RefSeq" id="WP_345443950.1">
    <property type="nucleotide sequence ID" value="NZ_BAABKP010000001.1"/>
</dbReference>
<organism evidence="9 10">
    <name type="scientific">Rothia endophytica</name>
    <dbReference type="NCBI Taxonomy" id="1324766"/>
    <lineage>
        <taxon>Bacteria</taxon>
        <taxon>Bacillati</taxon>
        <taxon>Actinomycetota</taxon>
        <taxon>Actinomycetes</taxon>
        <taxon>Micrococcales</taxon>
        <taxon>Micrococcaceae</taxon>
        <taxon>Rothia</taxon>
    </lineage>
</organism>
<keyword evidence="3" id="KW-0479">Metal-binding</keyword>
<keyword evidence="5" id="KW-0460">Magnesium</keyword>
<sequence length="335" mass="36125">MSNQGMYTGALKTLPRSDAPTPSASVPAAARYFRVPRALQSAARSFVENGAVAGRSLRQAASVVFVRDGANGLEVLLTYRTGASPLGVVTFPGGLITPADAEPVPWVGPSPAQWQAVLQTEDAETAHAAVAGAIREAFEETGILLAGSDSMSVTEHSDGLEQMDAREMIAAGDKTMAEYLGKRGLKLRTDLLRPLARWQSPDFRHQRCDIHYFACAVPVGQKFCLLASKGSWGEWLNVRELLATSGQTWLGDRIGADTTRSLPLEELLTPGVFCILESLARSSNAVAFLAQKHKVEIKKAEVVQVDGEYMLAFTSPTSPGIWEKCSSQLYRSNNT</sequence>
<dbReference type="Gene3D" id="3.90.79.10">
    <property type="entry name" value="Nucleoside Triphosphate Pyrophosphohydrolase"/>
    <property type="match status" value="1"/>
</dbReference>
<protein>
    <recommendedName>
        <fullName evidence="8">Nudix hydrolase domain-containing protein</fullName>
    </recommendedName>
</protein>
<dbReference type="PANTHER" id="PTHR12318:SF0">
    <property type="entry name" value="ACYL-COENZYME A DIPHOSPHATASE NUDT19"/>
    <property type="match status" value="1"/>
</dbReference>
<evidence type="ECO:0000256" key="7">
    <source>
        <dbReference type="SAM" id="MobiDB-lite"/>
    </source>
</evidence>
<dbReference type="EMBL" id="BAABKP010000001">
    <property type="protein sequence ID" value="GAA4788888.1"/>
    <property type="molecule type" value="Genomic_DNA"/>
</dbReference>
<feature type="region of interest" description="Disordered" evidence="7">
    <location>
        <begin position="1"/>
        <end position="22"/>
    </location>
</feature>
<dbReference type="InterPro" id="IPR015797">
    <property type="entry name" value="NUDIX_hydrolase-like_dom_sf"/>
</dbReference>
<evidence type="ECO:0000256" key="2">
    <source>
        <dbReference type="ARBA" id="ARBA00001946"/>
    </source>
</evidence>
<gene>
    <name evidence="9" type="ORF">GCM10023352_03390</name>
</gene>
<keyword evidence="4" id="KW-0378">Hydrolase</keyword>
<dbReference type="Proteomes" id="UP001500187">
    <property type="component" value="Unassembled WGS sequence"/>
</dbReference>
<evidence type="ECO:0000256" key="5">
    <source>
        <dbReference type="ARBA" id="ARBA00022842"/>
    </source>
</evidence>
<dbReference type="InterPro" id="IPR000086">
    <property type="entry name" value="NUDIX_hydrolase_dom"/>
</dbReference>
<name>A0ABP9B339_9MICC</name>
<evidence type="ECO:0000256" key="4">
    <source>
        <dbReference type="ARBA" id="ARBA00022801"/>
    </source>
</evidence>
<dbReference type="PANTHER" id="PTHR12318">
    <property type="entry name" value="TESTOSTERONE-REGULATED PROTEIN RP2"/>
    <property type="match status" value="1"/>
</dbReference>
<feature type="domain" description="Nudix hydrolase" evidence="8">
    <location>
        <begin position="56"/>
        <end position="263"/>
    </location>
</feature>
<comment type="caution">
    <text evidence="9">The sequence shown here is derived from an EMBL/GenBank/DDBJ whole genome shotgun (WGS) entry which is preliminary data.</text>
</comment>
<accession>A0ABP9B339</accession>
<dbReference type="InterPro" id="IPR039121">
    <property type="entry name" value="NUDT19"/>
</dbReference>
<dbReference type="PROSITE" id="PS51462">
    <property type="entry name" value="NUDIX"/>
    <property type="match status" value="1"/>
</dbReference>
<proteinExistence type="predicted"/>
<evidence type="ECO:0000256" key="1">
    <source>
        <dbReference type="ARBA" id="ARBA00001936"/>
    </source>
</evidence>
<comment type="cofactor">
    <cofactor evidence="1">
        <name>Mn(2+)</name>
        <dbReference type="ChEBI" id="CHEBI:29035"/>
    </cofactor>
</comment>
<dbReference type="SUPFAM" id="SSF55811">
    <property type="entry name" value="Nudix"/>
    <property type="match status" value="1"/>
</dbReference>